<keyword evidence="2" id="KW-0961">Cell wall biogenesis/degradation</keyword>
<feature type="domain" description="SH3b" evidence="5">
    <location>
        <begin position="193"/>
        <end position="256"/>
    </location>
</feature>
<dbReference type="Pfam" id="PF08239">
    <property type="entry name" value="SH3_3"/>
    <property type="match status" value="1"/>
</dbReference>
<dbReference type="InterPro" id="IPR050695">
    <property type="entry name" value="N-acetylmuramoyl_amidase_3"/>
</dbReference>
<feature type="signal peptide" evidence="3">
    <location>
        <begin position="1"/>
        <end position="17"/>
    </location>
</feature>
<keyword evidence="3" id="KW-0732">Signal</keyword>
<reference evidence="6 7" key="1">
    <citation type="submission" date="2020-08" db="EMBL/GenBank/DDBJ databases">
        <title>A Genomic Blueprint of the Chicken Gut Microbiome.</title>
        <authorList>
            <person name="Gilroy R."/>
            <person name="Ravi A."/>
            <person name="Getino M."/>
            <person name="Pursley I."/>
            <person name="Horton D.L."/>
            <person name="Alikhan N.-F."/>
            <person name="Baker D."/>
            <person name="Gharbi K."/>
            <person name="Hall N."/>
            <person name="Watson M."/>
            <person name="Adriaenssens E.M."/>
            <person name="Foster-Nyarko E."/>
            <person name="Jarju S."/>
            <person name="Secka A."/>
            <person name="Antonio M."/>
            <person name="Oren A."/>
            <person name="Chaudhuri R."/>
            <person name="La Ragione R.M."/>
            <person name="Hildebrand F."/>
            <person name="Pallen M.J."/>
        </authorList>
    </citation>
    <scope>NUCLEOTIDE SEQUENCE [LARGE SCALE GENOMIC DNA]</scope>
    <source>
        <strain evidence="6 7">Sa1BUA13</strain>
    </source>
</reference>
<dbReference type="SMART" id="SM00646">
    <property type="entry name" value="Ami_3"/>
    <property type="match status" value="1"/>
</dbReference>
<dbReference type="SMART" id="SM00287">
    <property type="entry name" value="SH3b"/>
    <property type="match status" value="1"/>
</dbReference>
<keyword evidence="7" id="KW-1185">Reference proteome</keyword>
<dbReference type="Gene3D" id="2.30.30.40">
    <property type="entry name" value="SH3 Domains"/>
    <property type="match status" value="1"/>
</dbReference>
<comment type="caution">
    <text evidence="6">The sequence shown here is derived from an EMBL/GenBank/DDBJ whole genome shotgun (WGS) entry which is preliminary data.</text>
</comment>
<evidence type="ECO:0000313" key="7">
    <source>
        <dbReference type="Proteomes" id="UP000658980"/>
    </source>
</evidence>
<feature type="domain" description="SLH" evidence="4">
    <location>
        <begin position="18"/>
        <end position="77"/>
    </location>
</feature>
<proteinExistence type="predicted"/>
<evidence type="ECO:0000313" key="6">
    <source>
        <dbReference type="EMBL" id="MBD8015067.1"/>
    </source>
</evidence>
<feature type="chain" id="PRO_5045169749" evidence="3">
    <location>
        <begin position="18"/>
        <end position="476"/>
    </location>
</feature>
<protein>
    <submittedName>
        <fullName evidence="6">N-acetylmuramoyl-L-alanine amidase</fullName>
    </submittedName>
</protein>
<name>A0ABR8WDG1_9BACL</name>
<accession>A0ABR8WDG1</accession>
<feature type="domain" description="SLH" evidence="4">
    <location>
        <begin position="78"/>
        <end position="141"/>
    </location>
</feature>
<dbReference type="EMBL" id="JACSPU010000003">
    <property type="protein sequence ID" value="MBD8015067.1"/>
    <property type="molecule type" value="Genomic_DNA"/>
</dbReference>
<dbReference type="PANTHER" id="PTHR30404:SF0">
    <property type="entry name" value="N-ACETYLMURAMOYL-L-ALANINE AMIDASE AMIC"/>
    <property type="match status" value="1"/>
</dbReference>
<organism evidence="6 7">
    <name type="scientific">Planococcus wigleyi</name>
    <dbReference type="NCBI Taxonomy" id="2762216"/>
    <lineage>
        <taxon>Bacteria</taxon>
        <taxon>Bacillati</taxon>
        <taxon>Bacillota</taxon>
        <taxon>Bacilli</taxon>
        <taxon>Bacillales</taxon>
        <taxon>Caryophanaceae</taxon>
        <taxon>Planococcus</taxon>
    </lineage>
</organism>
<dbReference type="CDD" id="cd02696">
    <property type="entry name" value="MurNAc-LAA"/>
    <property type="match status" value="1"/>
</dbReference>
<gene>
    <name evidence="6" type="ORF">H9630_09565</name>
</gene>
<dbReference type="Gene3D" id="3.40.630.40">
    <property type="entry name" value="Zn-dependent exopeptidases"/>
    <property type="match status" value="1"/>
</dbReference>
<keyword evidence="1" id="KW-0378">Hydrolase</keyword>
<dbReference type="InterPro" id="IPR003646">
    <property type="entry name" value="SH3-like_bac-type"/>
</dbReference>
<evidence type="ECO:0000256" key="3">
    <source>
        <dbReference type="SAM" id="SignalP"/>
    </source>
</evidence>
<dbReference type="PANTHER" id="PTHR30404">
    <property type="entry name" value="N-ACETYLMURAMOYL-L-ALANINE AMIDASE"/>
    <property type="match status" value="1"/>
</dbReference>
<evidence type="ECO:0000259" key="4">
    <source>
        <dbReference type="PROSITE" id="PS51272"/>
    </source>
</evidence>
<evidence type="ECO:0000256" key="1">
    <source>
        <dbReference type="ARBA" id="ARBA00022801"/>
    </source>
</evidence>
<evidence type="ECO:0000259" key="5">
    <source>
        <dbReference type="PROSITE" id="PS51781"/>
    </source>
</evidence>
<evidence type="ECO:0000256" key="2">
    <source>
        <dbReference type="ARBA" id="ARBA00023316"/>
    </source>
</evidence>
<dbReference type="PROSITE" id="PS51272">
    <property type="entry name" value="SLH"/>
    <property type="match status" value="2"/>
</dbReference>
<dbReference type="InterPro" id="IPR002508">
    <property type="entry name" value="MurNAc-LAA_cat"/>
</dbReference>
<dbReference type="Pfam" id="PF01520">
    <property type="entry name" value="Amidase_3"/>
    <property type="match status" value="1"/>
</dbReference>
<dbReference type="Proteomes" id="UP000658980">
    <property type="component" value="Unassembled WGS sequence"/>
</dbReference>
<dbReference type="Pfam" id="PF00395">
    <property type="entry name" value="SLH"/>
    <property type="match status" value="3"/>
</dbReference>
<dbReference type="SUPFAM" id="SSF53187">
    <property type="entry name" value="Zn-dependent exopeptidases"/>
    <property type="match status" value="1"/>
</dbReference>
<dbReference type="InterPro" id="IPR001119">
    <property type="entry name" value="SLH_dom"/>
</dbReference>
<dbReference type="PROSITE" id="PS51781">
    <property type="entry name" value="SH3B"/>
    <property type="match status" value="1"/>
</dbReference>
<sequence>MLLMILLVSIYTPKSYANTNLTFVDVANHRAQAEISYLVTRGFVHGVTATTFVPNRQVTRGEAAAMLGRALGLSGVKRNTKFSDVRVGNFASGYVDELVRKGIISGYPDGSFQPYKVLSRGEMALLINRSFNLGGISISTSVDNLMRKGIAQGFPDGSFRTDETIIRADFAIFLARSLNENFRVKPEGVSFSKTMYVNTGADALNMRSGPSTSDKVISSLKHGTTVNVASSKNGWSHVQVNGVIGYVSTNYLVALKPTVPAPVSTSLGTSDLKVIIDPGHGGTDPGSVANGFQEKMITLNVGKHMKNYFDQTPIATTMTRSTDVFIELSDRAKAAAKNDGDVFVSIHTNKFNGEVNGQETFYYAKTTATNPNVQESRALSIYLQARMQEAWKLTNRQVKVGNLAVLRENTVPASLTEIGFIDNSKDLQFIKSELERQRMGKALFLGTLDYFYHYEKRTDVLPYYKKAGASLSKKLH</sequence>